<dbReference type="InterPro" id="IPR013078">
    <property type="entry name" value="His_Pase_superF_clade-1"/>
</dbReference>
<dbReference type="FunCoup" id="A0A3N1HTP6">
    <property type="interactions" value="113"/>
</dbReference>
<accession>A0A3N1HTP6</accession>
<protein>
    <submittedName>
        <fullName evidence="3">Putative phosphoglycerate mutase</fullName>
    </submittedName>
</protein>
<proteinExistence type="predicted"/>
<feature type="active site" description="Proton donor/acceptor" evidence="1">
    <location>
        <position position="88"/>
    </location>
</feature>
<dbReference type="Proteomes" id="UP000276232">
    <property type="component" value="Unassembled WGS sequence"/>
</dbReference>
<reference evidence="3 4" key="1">
    <citation type="journal article" date="2015" name="Stand. Genomic Sci.">
        <title>Genomic Encyclopedia of Bacterial and Archaeal Type Strains, Phase III: the genomes of soil and plant-associated and newly described type strains.</title>
        <authorList>
            <person name="Whitman W.B."/>
            <person name="Woyke T."/>
            <person name="Klenk H.P."/>
            <person name="Zhou Y."/>
            <person name="Lilburn T.G."/>
            <person name="Beck B.J."/>
            <person name="De Vos P."/>
            <person name="Vandamme P."/>
            <person name="Eisen J.A."/>
            <person name="Garrity G."/>
            <person name="Hugenholtz P."/>
            <person name="Kyrpides N.C."/>
        </authorList>
    </citation>
    <scope>NUCLEOTIDE SEQUENCE [LARGE SCALE GENOMIC DNA]</scope>
    <source>
        <strain evidence="3 4">CECT 7306</strain>
    </source>
</reference>
<dbReference type="InterPro" id="IPR001345">
    <property type="entry name" value="PG/BPGM_mutase_AS"/>
</dbReference>
<evidence type="ECO:0000256" key="1">
    <source>
        <dbReference type="PIRSR" id="PIRSR613078-1"/>
    </source>
</evidence>
<dbReference type="AlphaFoldDB" id="A0A3N1HTP6"/>
<dbReference type="SMART" id="SM00855">
    <property type="entry name" value="PGAM"/>
    <property type="match status" value="1"/>
</dbReference>
<dbReference type="PANTHER" id="PTHR48100">
    <property type="entry name" value="BROAD-SPECIFICITY PHOSPHATASE YOR283W-RELATED"/>
    <property type="match status" value="1"/>
</dbReference>
<dbReference type="SUPFAM" id="SSF53254">
    <property type="entry name" value="Phosphoglycerate mutase-like"/>
    <property type="match status" value="1"/>
</dbReference>
<gene>
    <name evidence="3" type="ORF">EDC03_0449</name>
</gene>
<dbReference type="RefSeq" id="WP_158674169.1">
    <property type="nucleotide sequence ID" value="NZ_RJKN01000001.1"/>
</dbReference>
<keyword evidence="4" id="KW-1185">Reference proteome</keyword>
<evidence type="ECO:0000313" key="4">
    <source>
        <dbReference type="Proteomes" id="UP000276232"/>
    </source>
</evidence>
<dbReference type="GO" id="GO:0016791">
    <property type="term" value="F:phosphatase activity"/>
    <property type="evidence" value="ECO:0007669"/>
    <property type="project" value="TreeGrafter"/>
</dbReference>
<comment type="caution">
    <text evidence="3">The sequence shown here is derived from an EMBL/GenBank/DDBJ whole genome shotgun (WGS) entry which is preliminary data.</text>
</comment>
<dbReference type="InterPro" id="IPR050275">
    <property type="entry name" value="PGM_Phosphatase"/>
</dbReference>
<dbReference type="GO" id="GO:0005737">
    <property type="term" value="C:cytoplasm"/>
    <property type="evidence" value="ECO:0007669"/>
    <property type="project" value="TreeGrafter"/>
</dbReference>
<dbReference type="Pfam" id="PF00300">
    <property type="entry name" value="His_Phos_1"/>
    <property type="match status" value="1"/>
</dbReference>
<dbReference type="PANTHER" id="PTHR48100:SF62">
    <property type="entry name" value="GLUCOSYL-3-PHOSPHOGLYCERATE PHOSPHATASE"/>
    <property type="match status" value="1"/>
</dbReference>
<feature type="binding site" evidence="2">
    <location>
        <position position="64"/>
    </location>
    <ligand>
        <name>substrate</name>
    </ligand>
</feature>
<dbReference type="EMBL" id="RJKN01000001">
    <property type="protein sequence ID" value="ROP45839.1"/>
    <property type="molecule type" value="Genomic_DNA"/>
</dbReference>
<sequence length="228" mass="23601">MSGGGAPPQVVLWRHGQTAWNAEGRWQGHSDIPLTDLGAEQAREAAAVLLHRRPVRLVSSDLQRASGTAGALALAAGMPVLVDPRLREVHGGEWQGLRRSEIEQGWPDLHRAWLAGEDVAAGGGESRAAAGARVAEAVEEHAADLADGEVLVCVGHGGSLGSALLRLLGLPVGTAPLVTGLRNARWTTLVRGDGTDVPWRLLEHNAGAWPTGDVVPAQVGAGRGATGA</sequence>
<evidence type="ECO:0000313" key="3">
    <source>
        <dbReference type="EMBL" id="ROP45839.1"/>
    </source>
</evidence>
<dbReference type="InParanoid" id="A0A3N1HTP6"/>
<dbReference type="CDD" id="cd07067">
    <property type="entry name" value="HP_PGM_like"/>
    <property type="match status" value="1"/>
</dbReference>
<feature type="binding site" evidence="2">
    <location>
        <begin position="14"/>
        <end position="21"/>
    </location>
    <ligand>
        <name>substrate</name>
    </ligand>
</feature>
<dbReference type="PROSITE" id="PS00175">
    <property type="entry name" value="PG_MUTASE"/>
    <property type="match status" value="1"/>
</dbReference>
<evidence type="ECO:0000256" key="2">
    <source>
        <dbReference type="PIRSR" id="PIRSR613078-2"/>
    </source>
</evidence>
<dbReference type="OrthoDB" id="4697614at2"/>
<dbReference type="InterPro" id="IPR029033">
    <property type="entry name" value="His_PPase_superfam"/>
</dbReference>
<feature type="active site" description="Tele-phosphohistidine intermediate" evidence="1">
    <location>
        <position position="15"/>
    </location>
</feature>
<dbReference type="Gene3D" id="3.40.50.1240">
    <property type="entry name" value="Phosphoglycerate mutase-like"/>
    <property type="match status" value="1"/>
</dbReference>
<name>A0A3N1HTP6_9ACTN</name>
<organism evidence="3 4">
    <name type="scientific">Pseudokineococcus lusitanus</name>
    <dbReference type="NCBI Taxonomy" id="763993"/>
    <lineage>
        <taxon>Bacteria</taxon>
        <taxon>Bacillati</taxon>
        <taxon>Actinomycetota</taxon>
        <taxon>Actinomycetes</taxon>
        <taxon>Kineosporiales</taxon>
        <taxon>Kineosporiaceae</taxon>
        <taxon>Pseudokineococcus</taxon>
    </lineage>
</organism>